<organism evidence="1 2">
    <name type="scientific">Candidatus Methanomarinus sp</name>
    <dbReference type="NCBI Taxonomy" id="3386244"/>
    <lineage>
        <taxon>Archaea</taxon>
        <taxon>Methanobacteriati</taxon>
        <taxon>Methanobacteriota</taxon>
        <taxon>Stenosarchaea group</taxon>
        <taxon>Methanomicrobia</taxon>
        <taxon>Methanosarcinales</taxon>
        <taxon>ANME-2 cluster</taxon>
        <taxon>Candidatus Methanocomedenaceae</taxon>
        <taxon>Candidatus Methanomarinus</taxon>
    </lineage>
</organism>
<accession>A0AC61SD54</accession>
<proteinExistence type="predicted"/>
<evidence type="ECO:0000313" key="1">
    <source>
        <dbReference type="EMBL" id="TKY92513.1"/>
    </source>
</evidence>
<comment type="caution">
    <text evidence="1">The sequence shown here is derived from an EMBL/GenBank/DDBJ whole genome shotgun (WGS) entry which is preliminary data.</text>
</comment>
<dbReference type="EMBL" id="QYBA01000006">
    <property type="protein sequence ID" value="TKY92513.1"/>
    <property type="molecule type" value="Genomic_DNA"/>
</dbReference>
<gene>
    <name evidence="1" type="ORF">C5S46_00190</name>
</gene>
<protein>
    <submittedName>
        <fullName evidence="1">Uncharacterized protein</fullName>
    </submittedName>
</protein>
<dbReference type="Proteomes" id="UP000315423">
    <property type="component" value="Unassembled WGS sequence"/>
</dbReference>
<sequence length="272" mass="30795">MKKKESFYLLVIVLLFVICTGCISDRTPEKVTIPDGQFSSYEINLSADNLTNSTTYYLYTDKKNKTTQAVTTIVNTSTLNITIQKDISAHAKSKEEYGIEDLVIIANFSCDNKSDRSNFSSLSNTSYNTSYYESSTTKMISIEFAQPTTGFVACSFSGEFGYFHQLLTRNETIIVVLPPKHSTGNIILGGITKPKKPDETYTDENNRLCLLWNNPYPDKTIIDIRYYKSILPAILTITVLVLGTCILIISLYYSNEIRKLRKKRELINSKIK</sequence>
<evidence type="ECO:0000313" key="2">
    <source>
        <dbReference type="Proteomes" id="UP000315423"/>
    </source>
</evidence>
<reference evidence="1" key="1">
    <citation type="submission" date="2018-09" db="EMBL/GenBank/DDBJ databases">
        <title>A genomic encyclopedia of anaerobic methanotrophic archaea.</title>
        <authorList>
            <person name="Skennerton C.T."/>
            <person name="Chadwick G.L."/>
            <person name="Laso-Perez R."/>
            <person name="Leu A.O."/>
            <person name="Speth D.R."/>
            <person name="Yu H."/>
            <person name="Morgan-Lang C."/>
            <person name="Hatzenpichler R."/>
            <person name="Goudeau D."/>
            <person name="Malmstrom R."/>
            <person name="Woyke T."/>
            <person name="Hallam S."/>
            <person name="Tyson G.W."/>
            <person name="Wegener G."/>
            <person name="Boetius A."/>
            <person name="Orphan V.J."/>
        </authorList>
    </citation>
    <scope>NUCLEOTIDE SEQUENCE</scope>
    <source>
        <strain evidence="1">CONS3730D10UFb2</strain>
    </source>
</reference>
<name>A0AC61SD54_9EURY</name>